<evidence type="ECO:0000256" key="4">
    <source>
        <dbReference type="ARBA" id="ARBA00022840"/>
    </source>
</evidence>
<dbReference type="PROSITE" id="PS00211">
    <property type="entry name" value="ABC_TRANSPORTER_1"/>
    <property type="match status" value="1"/>
</dbReference>
<protein>
    <submittedName>
        <fullName evidence="10">ABC transporter ATP-binding protein</fullName>
    </submittedName>
</protein>
<dbReference type="InterPro" id="IPR036640">
    <property type="entry name" value="ABC1_TM_sf"/>
</dbReference>
<dbReference type="PANTHER" id="PTHR43394:SF1">
    <property type="entry name" value="ATP-BINDING CASSETTE SUB-FAMILY B MEMBER 10, MITOCHONDRIAL"/>
    <property type="match status" value="1"/>
</dbReference>
<dbReference type="InterPro" id="IPR039421">
    <property type="entry name" value="Type_1_exporter"/>
</dbReference>
<feature type="compositionally biased region" description="Pro residues" evidence="7">
    <location>
        <begin position="15"/>
        <end position="29"/>
    </location>
</feature>
<dbReference type="InterPro" id="IPR003593">
    <property type="entry name" value="AAA+_ATPase"/>
</dbReference>
<dbReference type="PANTHER" id="PTHR43394">
    <property type="entry name" value="ATP-DEPENDENT PERMEASE MDL1, MITOCHONDRIAL"/>
    <property type="match status" value="1"/>
</dbReference>
<keyword evidence="6 8" id="KW-0472">Membrane</keyword>
<evidence type="ECO:0000256" key="7">
    <source>
        <dbReference type="SAM" id="MobiDB-lite"/>
    </source>
</evidence>
<keyword evidence="4 10" id="KW-0067">ATP-binding</keyword>
<evidence type="ECO:0000256" key="5">
    <source>
        <dbReference type="ARBA" id="ARBA00022989"/>
    </source>
</evidence>
<dbReference type="InterPro" id="IPR003439">
    <property type="entry name" value="ABC_transporter-like_ATP-bd"/>
</dbReference>
<feature type="region of interest" description="Disordered" evidence="7">
    <location>
        <begin position="1"/>
        <end position="29"/>
    </location>
</feature>
<feature type="domain" description="ABC transporter" evidence="9">
    <location>
        <begin position="397"/>
        <end position="636"/>
    </location>
</feature>
<evidence type="ECO:0000313" key="11">
    <source>
        <dbReference type="Proteomes" id="UP001500994"/>
    </source>
</evidence>
<dbReference type="Proteomes" id="UP001500994">
    <property type="component" value="Unassembled WGS sequence"/>
</dbReference>
<keyword evidence="2 8" id="KW-0812">Transmembrane</keyword>
<dbReference type="GO" id="GO:0005524">
    <property type="term" value="F:ATP binding"/>
    <property type="evidence" value="ECO:0007669"/>
    <property type="project" value="UniProtKB-KW"/>
</dbReference>
<feature type="transmembrane region" description="Helical" evidence="8">
    <location>
        <begin position="74"/>
        <end position="92"/>
    </location>
</feature>
<comment type="caution">
    <text evidence="10">The sequence shown here is derived from an EMBL/GenBank/DDBJ whole genome shotgun (WGS) entry which is preliminary data.</text>
</comment>
<dbReference type="SUPFAM" id="SSF90123">
    <property type="entry name" value="ABC transporter transmembrane region"/>
    <property type="match status" value="1"/>
</dbReference>
<comment type="subcellular location">
    <subcellularLocation>
        <location evidence="1">Cell membrane</location>
        <topology evidence="1">Multi-pass membrane protein</topology>
    </subcellularLocation>
</comment>
<dbReference type="PROSITE" id="PS50893">
    <property type="entry name" value="ABC_TRANSPORTER_2"/>
    <property type="match status" value="1"/>
</dbReference>
<keyword evidence="3" id="KW-0547">Nucleotide-binding</keyword>
<keyword evidence="11" id="KW-1185">Reference proteome</keyword>
<dbReference type="Gene3D" id="3.40.50.300">
    <property type="entry name" value="P-loop containing nucleotide triphosphate hydrolases"/>
    <property type="match status" value="1"/>
</dbReference>
<sequence>MGQVTSSTSSAVSPVPVPVPVPAPAPGPPPVMRLKDDAHAGTNARINTRAIAGRLPSTIRRAWLLSWRADCRTLLALVACTLACAVLTALALRSTSTLLTALLASGTAAHRLHQALPSLLVVTTTACGSYLADASARLAAARLAPRVRREADLAVITTSVDAELGAYEDAGFEDGRFAATKGAEKMPELINGAQTLVSAAAQLLAAVTVVATLHAALLPLLVLAVVPRVWGAVRAARLDHEAAHRSLGDTRLRSVLAQYTTDRGTAAELRSGTMGRFLLEQYRIISARLEAEQLTAARRAALTQGSGDLLATLALAAVWAGILYLTLTGSMVVATAATTVLVVRTVNASLTSGVRASARLFATSLYVTDWATFLDGAGEWTMRRGTTPALAAGPTVIRTRELAYTYPGQETAAVEGANLEIRRGEVIALVGENGSGKTTLARLLTGLYLPTAGEITWDDINITDLDPETVWRATAMVPQDYTRWPLAARENITLGQPLPDGDQAVHAAAEMAGADVVLKKLPDGLDTSLARSWWGGHDLSGGQWQRIAIARAFHRDAPVLVLDEPTAALDARGEHQVFSRLARLAAGRTTLFVTHRLANTRLADRILVLKDGRIIENGSFVELLAADGLFAELYRLQEGGPEGDPVHGAAVPASA</sequence>
<dbReference type="Gene3D" id="1.20.1560.10">
    <property type="entry name" value="ABC transporter type 1, transmembrane domain"/>
    <property type="match status" value="1"/>
</dbReference>
<evidence type="ECO:0000313" key="10">
    <source>
        <dbReference type="EMBL" id="GAA2694077.1"/>
    </source>
</evidence>
<evidence type="ECO:0000256" key="8">
    <source>
        <dbReference type="SAM" id="Phobius"/>
    </source>
</evidence>
<dbReference type="InterPro" id="IPR017871">
    <property type="entry name" value="ABC_transporter-like_CS"/>
</dbReference>
<dbReference type="EMBL" id="BAAARK010000071">
    <property type="protein sequence ID" value="GAA2694077.1"/>
    <property type="molecule type" value="Genomic_DNA"/>
</dbReference>
<feature type="compositionally biased region" description="Low complexity" evidence="7">
    <location>
        <begin position="1"/>
        <end position="14"/>
    </location>
</feature>
<keyword evidence="5 8" id="KW-1133">Transmembrane helix</keyword>
<evidence type="ECO:0000256" key="3">
    <source>
        <dbReference type="ARBA" id="ARBA00022741"/>
    </source>
</evidence>
<feature type="transmembrane region" description="Helical" evidence="8">
    <location>
        <begin position="203"/>
        <end position="226"/>
    </location>
</feature>
<accession>A0ABN3T6Y0</accession>
<dbReference type="SUPFAM" id="SSF52540">
    <property type="entry name" value="P-loop containing nucleoside triphosphate hydrolases"/>
    <property type="match status" value="1"/>
</dbReference>
<reference evidence="10 11" key="1">
    <citation type="journal article" date="2019" name="Int. J. Syst. Evol. Microbiol.">
        <title>The Global Catalogue of Microorganisms (GCM) 10K type strain sequencing project: providing services to taxonomists for standard genome sequencing and annotation.</title>
        <authorList>
            <consortium name="The Broad Institute Genomics Platform"/>
            <consortium name="The Broad Institute Genome Sequencing Center for Infectious Disease"/>
            <person name="Wu L."/>
            <person name="Ma J."/>
        </authorList>
    </citation>
    <scope>NUCLEOTIDE SEQUENCE [LARGE SCALE GENOMIC DNA]</scope>
    <source>
        <strain evidence="10 11">JCM 16374</strain>
    </source>
</reference>
<gene>
    <name evidence="10" type="ORF">GCM10009864_81060</name>
</gene>
<dbReference type="Pfam" id="PF00005">
    <property type="entry name" value="ABC_tran"/>
    <property type="match status" value="1"/>
</dbReference>
<dbReference type="SMART" id="SM00382">
    <property type="entry name" value="AAA"/>
    <property type="match status" value="1"/>
</dbReference>
<proteinExistence type="predicted"/>
<evidence type="ECO:0000256" key="1">
    <source>
        <dbReference type="ARBA" id="ARBA00004651"/>
    </source>
</evidence>
<evidence type="ECO:0000259" key="9">
    <source>
        <dbReference type="PROSITE" id="PS50893"/>
    </source>
</evidence>
<dbReference type="InterPro" id="IPR027417">
    <property type="entry name" value="P-loop_NTPase"/>
</dbReference>
<evidence type="ECO:0000256" key="2">
    <source>
        <dbReference type="ARBA" id="ARBA00022692"/>
    </source>
</evidence>
<organism evidence="10 11">
    <name type="scientific">Streptomyces lunalinharesii</name>
    <dbReference type="NCBI Taxonomy" id="333384"/>
    <lineage>
        <taxon>Bacteria</taxon>
        <taxon>Bacillati</taxon>
        <taxon>Actinomycetota</taxon>
        <taxon>Actinomycetes</taxon>
        <taxon>Kitasatosporales</taxon>
        <taxon>Streptomycetaceae</taxon>
        <taxon>Streptomyces</taxon>
    </lineage>
</organism>
<evidence type="ECO:0000256" key="6">
    <source>
        <dbReference type="ARBA" id="ARBA00023136"/>
    </source>
</evidence>
<name>A0ABN3T6Y0_9ACTN</name>